<evidence type="ECO:0000313" key="3">
    <source>
        <dbReference type="Proteomes" id="UP001151760"/>
    </source>
</evidence>
<evidence type="ECO:0008006" key="4">
    <source>
        <dbReference type="Google" id="ProtNLM"/>
    </source>
</evidence>
<reference evidence="2" key="1">
    <citation type="journal article" date="2022" name="Int. J. Mol. Sci.">
        <title>Draft Genome of Tanacetum Coccineum: Genomic Comparison of Closely Related Tanacetum-Family Plants.</title>
        <authorList>
            <person name="Yamashiro T."/>
            <person name="Shiraishi A."/>
            <person name="Nakayama K."/>
            <person name="Satake H."/>
        </authorList>
    </citation>
    <scope>NUCLEOTIDE SEQUENCE</scope>
</reference>
<gene>
    <name evidence="2" type="ORF">Tco_0925751</name>
</gene>
<dbReference type="EMBL" id="BQNB010015042">
    <property type="protein sequence ID" value="GJT35332.1"/>
    <property type="molecule type" value="Genomic_DNA"/>
</dbReference>
<sequence>MVARDPHRESRFQIFGVMGNLTAPEMWLWREGCYGYSGVMGKSADDDGTRGYTSPPDQTAVSKRKLMIVSSSIHADDVDHDDIMKSVISCETAKDTWTDLVHSFEGPSYTKENRIMDLKLEYQTFRAKPNESLSQTYTCYKTLLNELANDGVNLSKHEINVGFVNSLPEKWLTFSQGLRNANHTQTLDLADIYERFDFQENSDDEVDDRSSEEYLRDLDIEFHERALLANSKRFIKRRNNFSVTGYSLKDYKAEYKKMKAKLALLEASPSTSQTPMASQPKNKGLVAETFDWDEEEASDDEEVTQVKVLMALADDELAVGKIMLEMLNHALQEQLKEEKKINEKLLTSSIKVSQCISEQIPHQKKKVLGGELLTESSSKMNENENLFVPASLGYDQEMVPKSKDWVERLNPDSKLPNFNTGRILVLESQAVNESLKPTDPESSKDSKVESLTPLPPLKIL</sequence>
<reference evidence="2" key="2">
    <citation type="submission" date="2022-01" db="EMBL/GenBank/DDBJ databases">
        <authorList>
            <person name="Yamashiro T."/>
            <person name="Shiraishi A."/>
            <person name="Satake H."/>
            <person name="Nakayama K."/>
        </authorList>
    </citation>
    <scope>NUCLEOTIDE SEQUENCE</scope>
</reference>
<protein>
    <recommendedName>
        <fullName evidence="4">Retrovirus-related Pol polyprotein from transposon TNT 1-94</fullName>
    </recommendedName>
</protein>
<feature type="region of interest" description="Disordered" evidence="1">
    <location>
        <begin position="429"/>
        <end position="460"/>
    </location>
</feature>
<dbReference type="Pfam" id="PF14223">
    <property type="entry name" value="Retrotran_gag_2"/>
    <property type="match status" value="1"/>
</dbReference>
<name>A0ABQ5D923_9ASTR</name>
<comment type="caution">
    <text evidence="2">The sequence shown here is derived from an EMBL/GenBank/DDBJ whole genome shotgun (WGS) entry which is preliminary data.</text>
</comment>
<organism evidence="2 3">
    <name type="scientific">Tanacetum coccineum</name>
    <dbReference type="NCBI Taxonomy" id="301880"/>
    <lineage>
        <taxon>Eukaryota</taxon>
        <taxon>Viridiplantae</taxon>
        <taxon>Streptophyta</taxon>
        <taxon>Embryophyta</taxon>
        <taxon>Tracheophyta</taxon>
        <taxon>Spermatophyta</taxon>
        <taxon>Magnoliopsida</taxon>
        <taxon>eudicotyledons</taxon>
        <taxon>Gunneridae</taxon>
        <taxon>Pentapetalae</taxon>
        <taxon>asterids</taxon>
        <taxon>campanulids</taxon>
        <taxon>Asterales</taxon>
        <taxon>Asteraceae</taxon>
        <taxon>Asteroideae</taxon>
        <taxon>Anthemideae</taxon>
        <taxon>Anthemidinae</taxon>
        <taxon>Tanacetum</taxon>
    </lineage>
</organism>
<evidence type="ECO:0000256" key="1">
    <source>
        <dbReference type="SAM" id="MobiDB-lite"/>
    </source>
</evidence>
<proteinExistence type="predicted"/>
<dbReference type="Proteomes" id="UP001151760">
    <property type="component" value="Unassembled WGS sequence"/>
</dbReference>
<accession>A0ABQ5D923</accession>
<evidence type="ECO:0000313" key="2">
    <source>
        <dbReference type="EMBL" id="GJT35332.1"/>
    </source>
</evidence>
<keyword evidence="3" id="KW-1185">Reference proteome</keyword>
<feature type="compositionally biased region" description="Basic and acidic residues" evidence="1">
    <location>
        <begin position="436"/>
        <end position="448"/>
    </location>
</feature>